<dbReference type="AlphaFoldDB" id="A0A3N1H9J3"/>
<dbReference type="Pfam" id="PF13391">
    <property type="entry name" value="HNH_2"/>
    <property type="match status" value="1"/>
</dbReference>
<keyword evidence="3" id="KW-1185">Reference proteome</keyword>
<feature type="domain" description="HNH nuclease" evidence="1">
    <location>
        <begin position="219"/>
        <end position="267"/>
    </location>
</feature>
<protein>
    <submittedName>
        <fullName evidence="2">HNH endonuclease</fullName>
    </submittedName>
</protein>
<dbReference type="EMBL" id="RJKM01000001">
    <property type="protein sequence ID" value="ROP39138.1"/>
    <property type="molecule type" value="Genomic_DNA"/>
</dbReference>
<keyword evidence="2" id="KW-0255">Endonuclease</keyword>
<gene>
    <name evidence="2" type="ORF">EDD40_4513</name>
</gene>
<keyword evidence="2" id="KW-0540">Nuclease</keyword>
<proteinExistence type="predicted"/>
<evidence type="ECO:0000259" key="1">
    <source>
        <dbReference type="Pfam" id="PF13391"/>
    </source>
</evidence>
<sequence length="315" mass="35421">MRTDAQRGAWLMLAVGDDRPRRSNDGYDDSPAAHYSWDSSVPNHQLPQAGDVIVLWDKKVLLGASVIEEVVVGEEEKALHRCPHCGKAGIKLRKSETPAYRCSKCTGTFEESEVVTTRKVVTTYRSHHDIAWVDLTGELTGDRLRGLCTLPKSQLSIRQLDYPRFQEAVRAAPGRPSLSPVEAALATTLEGGHTTAVVRVRRGQGAFRRLLLERYDDTCAFTGRTPHSALEAAHLTSFAADGQHHDQGGLLLRRDVHRLFDLGHLAVHPQDHTIDVSETIRDYPEYHRLQGKELHVELTERQQAWIAKHWTMHRT</sequence>
<dbReference type="Proteomes" id="UP000268727">
    <property type="component" value="Unassembled WGS sequence"/>
</dbReference>
<keyword evidence="2" id="KW-0378">Hydrolase</keyword>
<evidence type="ECO:0000313" key="3">
    <source>
        <dbReference type="Proteomes" id="UP000268727"/>
    </source>
</evidence>
<organism evidence="2 3">
    <name type="scientific">Saccharothrix texasensis</name>
    <dbReference type="NCBI Taxonomy" id="103734"/>
    <lineage>
        <taxon>Bacteria</taxon>
        <taxon>Bacillati</taxon>
        <taxon>Actinomycetota</taxon>
        <taxon>Actinomycetes</taxon>
        <taxon>Pseudonocardiales</taxon>
        <taxon>Pseudonocardiaceae</taxon>
        <taxon>Saccharothrix</taxon>
    </lineage>
</organism>
<reference evidence="2 3" key="1">
    <citation type="submission" date="2018-11" db="EMBL/GenBank/DDBJ databases">
        <title>Sequencing the genomes of 1000 actinobacteria strains.</title>
        <authorList>
            <person name="Klenk H.-P."/>
        </authorList>
    </citation>
    <scope>NUCLEOTIDE SEQUENCE [LARGE SCALE GENOMIC DNA]</scope>
    <source>
        <strain evidence="2 3">DSM 44231</strain>
    </source>
</reference>
<dbReference type="InterPro" id="IPR003615">
    <property type="entry name" value="HNH_nuc"/>
</dbReference>
<name>A0A3N1H9J3_9PSEU</name>
<dbReference type="GO" id="GO:0004519">
    <property type="term" value="F:endonuclease activity"/>
    <property type="evidence" value="ECO:0007669"/>
    <property type="project" value="UniProtKB-KW"/>
</dbReference>
<accession>A0A3N1H9J3</accession>
<comment type="caution">
    <text evidence="2">The sequence shown here is derived from an EMBL/GenBank/DDBJ whole genome shotgun (WGS) entry which is preliminary data.</text>
</comment>
<evidence type="ECO:0000313" key="2">
    <source>
        <dbReference type="EMBL" id="ROP39138.1"/>
    </source>
</evidence>
<dbReference type="RefSeq" id="WP_170185165.1">
    <property type="nucleotide sequence ID" value="NZ_RJKM01000001.1"/>
</dbReference>